<name>I8X8W5_9BACE</name>
<sequence length="426" mass="49267">MNNFPLFTIFIPTKDRSKYLYHTLRTCTEQTYPNLEIIVADDASTDDTVEVVNRMAQNDPRIKLIARKKRVGMRDNFEMALDLIKPGYVIALGGDDGLIPDGIMSMYKIMKDTNTELLTWCPPVYEYPSERNPKGQFSIYRHKGIRVVQSNTFLDRQTKKFNYVNDIECPMFYVKGVVSTRLIDRVKSRSRDGRFYSCPTPDGYSGIVLAGEVENYIFSGEAFSIYGVSSSSQGLVYLSNEKEAKANSDEFFNFTKEITMHSELANQPYSPLLSLMTVDYLLTARDLPGWPGKFSKINYRKMLDKAIRELSSCRYGEERIEREIHILYEIAKKHELEDYFKQQIKQSKRYGSSIINIESAISPNMLYINPEEFQICNIYDAAYASKYIYKMVLRLNTKSIFKILKNSYKIFSAKKKIMGDFPDVNL</sequence>
<gene>
    <name evidence="2" type="ORF">HMPREF1068_03310</name>
</gene>
<dbReference type="InterPro" id="IPR029044">
    <property type="entry name" value="Nucleotide-diphossugar_trans"/>
</dbReference>
<dbReference type="RefSeq" id="WP_007486530.1">
    <property type="nucleotide sequence ID" value="NZ_JH724315.1"/>
</dbReference>
<dbReference type="AlphaFoldDB" id="I8X8W5"/>
<evidence type="ECO:0000313" key="3">
    <source>
        <dbReference type="Proteomes" id="UP000003089"/>
    </source>
</evidence>
<reference evidence="2 3" key="1">
    <citation type="submission" date="2012-02" db="EMBL/GenBank/DDBJ databases">
        <title>The Genome Sequence of Bacteroides nordii CL02T12C05.</title>
        <authorList>
            <consortium name="The Broad Institute Genome Sequencing Platform"/>
            <person name="Earl A."/>
            <person name="Ward D."/>
            <person name="Feldgarden M."/>
            <person name="Gevers D."/>
            <person name="Zitomersky N.L."/>
            <person name="Coyne M.J."/>
            <person name="Comstock L.E."/>
            <person name="Young S.K."/>
            <person name="Zeng Q."/>
            <person name="Gargeya S."/>
            <person name="Fitzgerald M."/>
            <person name="Haas B."/>
            <person name="Abouelleil A."/>
            <person name="Alvarado L."/>
            <person name="Arachchi H.M."/>
            <person name="Berlin A."/>
            <person name="Chapman S.B."/>
            <person name="Gearin G."/>
            <person name="Goldberg J."/>
            <person name="Griggs A."/>
            <person name="Gujja S."/>
            <person name="Hansen M."/>
            <person name="Heiman D."/>
            <person name="Howarth C."/>
            <person name="Larimer J."/>
            <person name="Lui A."/>
            <person name="MacDonald P.J.P."/>
            <person name="McCowen C."/>
            <person name="Montmayeur A."/>
            <person name="Murphy C."/>
            <person name="Neiman D."/>
            <person name="Pearson M."/>
            <person name="Priest M."/>
            <person name="Roberts A."/>
            <person name="Saif S."/>
            <person name="Shea T."/>
            <person name="Sisk P."/>
            <person name="Stolte C."/>
            <person name="Sykes S."/>
            <person name="Wortman J."/>
            <person name="Nusbaum C."/>
            <person name="Birren B."/>
        </authorList>
    </citation>
    <scope>NUCLEOTIDE SEQUENCE [LARGE SCALE GENOMIC DNA]</scope>
    <source>
        <strain evidence="2 3">CL02T12C05</strain>
    </source>
</reference>
<feature type="domain" description="Glycosyltransferase 2-like" evidence="1">
    <location>
        <begin position="8"/>
        <end position="147"/>
    </location>
</feature>
<dbReference type="PANTHER" id="PTHR22916:SF3">
    <property type="entry name" value="UDP-GLCNAC:BETAGAL BETA-1,3-N-ACETYLGLUCOSAMINYLTRANSFERASE-LIKE PROTEIN 1"/>
    <property type="match status" value="1"/>
</dbReference>
<proteinExistence type="predicted"/>
<dbReference type="HOGENOM" id="CLU_643502_0_0_10"/>
<evidence type="ECO:0000259" key="1">
    <source>
        <dbReference type="Pfam" id="PF00535"/>
    </source>
</evidence>
<organism evidence="2 3">
    <name type="scientific">Bacteroides nordii CL02T12C05</name>
    <dbReference type="NCBI Taxonomy" id="997884"/>
    <lineage>
        <taxon>Bacteria</taxon>
        <taxon>Pseudomonadati</taxon>
        <taxon>Bacteroidota</taxon>
        <taxon>Bacteroidia</taxon>
        <taxon>Bacteroidales</taxon>
        <taxon>Bacteroidaceae</taxon>
        <taxon>Bacteroides</taxon>
    </lineage>
</organism>
<protein>
    <recommendedName>
        <fullName evidence="1">Glycosyltransferase 2-like domain-containing protein</fullName>
    </recommendedName>
</protein>
<accession>I8X8W5</accession>
<dbReference type="PATRIC" id="fig|997884.3.peg.3389"/>
<dbReference type="EMBL" id="AGXS01000023">
    <property type="protein sequence ID" value="EIY46542.1"/>
    <property type="molecule type" value="Genomic_DNA"/>
</dbReference>
<evidence type="ECO:0000313" key="2">
    <source>
        <dbReference type="EMBL" id="EIY46542.1"/>
    </source>
</evidence>
<keyword evidence="3" id="KW-1185">Reference proteome</keyword>
<dbReference type="CDD" id="cd00761">
    <property type="entry name" value="Glyco_tranf_GTA_type"/>
    <property type="match status" value="1"/>
</dbReference>
<dbReference type="Pfam" id="PF00535">
    <property type="entry name" value="Glycos_transf_2"/>
    <property type="match status" value="1"/>
</dbReference>
<dbReference type="SUPFAM" id="SSF53448">
    <property type="entry name" value="Nucleotide-diphospho-sugar transferases"/>
    <property type="match status" value="1"/>
</dbReference>
<comment type="caution">
    <text evidence="2">The sequence shown here is derived from an EMBL/GenBank/DDBJ whole genome shotgun (WGS) entry which is preliminary data.</text>
</comment>
<dbReference type="GO" id="GO:0016758">
    <property type="term" value="F:hexosyltransferase activity"/>
    <property type="evidence" value="ECO:0007669"/>
    <property type="project" value="UniProtKB-ARBA"/>
</dbReference>
<dbReference type="STRING" id="997884.HMPREF1068_03310"/>
<dbReference type="eggNOG" id="COG0463">
    <property type="taxonomic scope" value="Bacteria"/>
</dbReference>
<dbReference type="Proteomes" id="UP000003089">
    <property type="component" value="Unassembled WGS sequence"/>
</dbReference>
<dbReference type="Gene3D" id="3.90.550.10">
    <property type="entry name" value="Spore Coat Polysaccharide Biosynthesis Protein SpsA, Chain A"/>
    <property type="match status" value="1"/>
</dbReference>
<dbReference type="InterPro" id="IPR001173">
    <property type="entry name" value="Glyco_trans_2-like"/>
</dbReference>
<dbReference type="PANTHER" id="PTHR22916">
    <property type="entry name" value="GLYCOSYLTRANSFERASE"/>
    <property type="match status" value="1"/>
</dbReference>